<dbReference type="Pfam" id="PF01544">
    <property type="entry name" value="CorA"/>
    <property type="match status" value="1"/>
</dbReference>
<dbReference type="PANTHER" id="PTHR21535:SF55">
    <property type="entry name" value="MAGNESIUM TRANSPORTER ALR1-RELATED"/>
    <property type="match status" value="1"/>
</dbReference>
<comment type="similarity">
    <text evidence="2">Belongs to the CorA metal ion transporter (MIT) (TC 1.A.35) family.</text>
</comment>
<dbReference type="SUPFAM" id="SSF143865">
    <property type="entry name" value="CorA soluble domain-like"/>
    <property type="match status" value="1"/>
</dbReference>
<dbReference type="SUPFAM" id="SSF144083">
    <property type="entry name" value="Magnesium transport protein CorA, transmembrane region"/>
    <property type="match status" value="1"/>
</dbReference>
<dbReference type="Proteomes" id="UP000799302">
    <property type="component" value="Unassembled WGS sequence"/>
</dbReference>
<feature type="transmembrane region" description="Helical" evidence="6">
    <location>
        <begin position="301"/>
        <end position="320"/>
    </location>
</feature>
<proteinExistence type="inferred from homology"/>
<dbReference type="CDD" id="cd12829">
    <property type="entry name" value="Alr1p-like"/>
    <property type="match status" value="1"/>
</dbReference>
<dbReference type="GO" id="GO:0015095">
    <property type="term" value="F:magnesium ion transmembrane transporter activity"/>
    <property type="evidence" value="ECO:0007669"/>
    <property type="project" value="InterPro"/>
</dbReference>
<comment type="subcellular location">
    <subcellularLocation>
        <location evidence="1">Membrane</location>
        <topology evidence="1">Multi-pass membrane protein</topology>
    </subcellularLocation>
</comment>
<evidence type="ECO:0000256" key="1">
    <source>
        <dbReference type="ARBA" id="ARBA00004141"/>
    </source>
</evidence>
<dbReference type="InterPro" id="IPR044089">
    <property type="entry name" value="Alr1-like"/>
</dbReference>
<sequence>MGASGTGKTQPFYTFFTTEGEETIHATSLGGLLGEDETFKDLFSVHDEEDGVWWLDVTSPSEDEVNVLCKAFGVHPLTREDINTQESREKVELFKHYYFLAFRSFDNNKADKENYLEPINVYAVVFRTGMLTFSHSTHQHAGNVLRRISKLRDYMSISADWMCYALIDDIVDGFMPAIQDIETDVDTIEDCVFTSRDEDARTVLGRIGECRKGVMTLLRLLGTKSDVVKGFAKRCNENFSVAPAGDVGIYLSDIQDHIITMRDNLSHSEQLLSRVHTNFLAQINVDNIEGGNRINRLLGKVTLLATILVPMNIVTGLFGMNVNVPGKDAGGLAWFGGIVGLIATFCVLCICAFRYFKLI</sequence>
<keyword evidence="3 6" id="KW-0812">Transmembrane</keyword>
<gene>
    <name evidence="7" type="ORF">BT63DRAFT_376530</name>
</gene>
<dbReference type="Gene3D" id="1.20.58.340">
    <property type="entry name" value="Magnesium transport protein CorA, transmembrane region"/>
    <property type="match status" value="2"/>
</dbReference>
<evidence type="ECO:0000256" key="4">
    <source>
        <dbReference type="ARBA" id="ARBA00022989"/>
    </source>
</evidence>
<accession>A0A6A6U4K3</accession>
<evidence type="ECO:0000313" key="8">
    <source>
        <dbReference type="Proteomes" id="UP000799302"/>
    </source>
</evidence>
<evidence type="ECO:0000256" key="5">
    <source>
        <dbReference type="ARBA" id="ARBA00023136"/>
    </source>
</evidence>
<protein>
    <submittedName>
        <fullName evidence="7">Mg2+ transporter protein</fullName>
    </submittedName>
</protein>
<dbReference type="GO" id="GO:0010961">
    <property type="term" value="P:intracellular magnesium ion homeostasis"/>
    <property type="evidence" value="ECO:0007669"/>
    <property type="project" value="TreeGrafter"/>
</dbReference>
<keyword evidence="5 6" id="KW-0472">Membrane</keyword>
<reference evidence="7" key="1">
    <citation type="journal article" date="2020" name="Stud. Mycol.">
        <title>101 Dothideomycetes genomes: a test case for predicting lifestyles and emergence of pathogens.</title>
        <authorList>
            <person name="Haridas S."/>
            <person name="Albert R."/>
            <person name="Binder M."/>
            <person name="Bloem J."/>
            <person name="Labutti K."/>
            <person name="Salamov A."/>
            <person name="Andreopoulos B."/>
            <person name="Baker S."/>
            <person name="Barry K."/>
            <person name="Bills G."/>
            <person name="Bluhm B."/>
            <person name="Cannon C."/>
            <person name="Castanera R."/>
            <person name="Culley D."/>
            <person name="Daum C."/>
            <person name="Ezra D."/>
            <person name="Gonzalez J."/>
            <person name="Henrissat B."/>
            <person name="Kuo A."/>
            <person name="Liang C."/>
            <person name="Lipzen A."/>
            <person name="Lutzoni F."/>
            <person name="Magnuson J."/>
            <person name="Mondo S."/>
            <person name="Nolan M."/>
            <person name="Ohm R."/>
            <person name="Pangilinan J."/>
            <person name="Park H.-J."/>
            <person name="Ramirez L."/>
            <person name="Alfaro M."/>
            <person name="Sun H."/>
            <person name="Tritt A."/>
            <person name="Yoshinaga Y."/>
            <person name="Zwiers L.-H."/>
            <person name="Turgeon B."/>
            <person name="Goodwin S."/>
            <person name="Spatafora J."/>
            <person name="Crous P."/>
            <person name="Grigoriev I."/>
        </authorList>
    </citation>
    <scope>NUCLEOTIDE SEQUENCE</scope>
    <source>
        <strain evidence="7">CBS 115976</strain>
    </source>
</reference>
<name>A0A6A6U4K3_9PEZI</name>
<dbReference type="GO" id="GO:0005886">
    <property type="term" value="C:plasma membrane"/>
    <property type="evidence" value="ECO:0007669"/>
    <property type="project" value="TreeGrafter"/>
</dbReference>
<dbReference type="EMBL" id="MU004239">
    <property type="protein sequence ID" value="KAF2666377.1"/>
    <property type="molecule type" value="Genomic_DNA"/>
</dbReference>
<dbReference type="FunFam" id="1.20.58.340:FF:000008">
    <property type="entry name" value="CorA family metal ion transporter"/>
    <property type="match status" value="1"/>
</dbReference>
<dbReference type="PANTHER" id="PTHR21535">
    <property type="entry name" value="MAGNESIUM AND COBALT TRANSPORT PROTEIN/MITOCHONDRIAL IMPORT INNER MEMBRANE TRANSLOCASE SUBUNIT TIM8"/>
    <property type="match status" value="1"/>
</dbReference>
<dbReference type="OrthoDB" id="29879at2759"/>
<dbReference type="Gene3D" id="3.30.460.20">
    <property type="entry name" value="CorA soluble domain-like"/>
    <property type="match status" value="1"/>
</dbReference>
<evidence type="ECO:0000256" key="3">
    <source>
        <dbReference type="ARBA" id="ARBA00022692"/>
    </source>
</evidence>
<dbReference type="InterPro" id="IPR045861">
    <property type="entry name" value="CorA_cytoplasmic_dom"/>
</dbReference>
<evidence type="ECO:0000256" key="6">
    <source>
        <dbReference type="SAM" id="Phobius"/>
    </source>
</evidence>
<dbReference type="FunFam" id="1.20.58.340:FF:000027">
    <property type="entry name" value="CorA family metal ion transporter (Eurofung)"/>
    <property type="match status" value="1"/>
</dbReference>
<evidence type="ECO:0000313" key="7">
    <source>
        <dbReference type="EMBL" id="KAF2666377.1"/>
    </source>
</evidence>
<dbReference type="InterPro" id="IPR002523">
    <property type="entry name" value="MgTranspt_CorA/ZnTranspt_ZntB"/>
</dbReference>
<dbReference type="InterPro" id="IPR045863">
    <property type="entry name" value="CorA_TM1_TM2"/>
</dbReference>
<feature type="transmembrane region" description="Helical" evidence="6">
    <location>
        <begin position="332"/>
        <end position="356"/>
    </location>
</feature>
<dbReference type="AlphaFoldDB" id="A0A6A6U4K3"/>
<organism evidence="7 8">
    <name type="scientific">Microthyrium microscopicum</name>
    <dbReference type="NCBI Taxonomy" id="703497"/>
    <lineage>
        <taxon>Eukaryota</taxon>
        <taxon>Fungi</taxon>
        <taxon>Dikarya</taxon>
        <taxon>Ascomycota</taxon>
        <taxon>Pezizomycotina</taxon>
        <taxon>Dothideomycetes</taxon>
        <taxon>Dothideomycetes incertae sedis</taxon>
        <taxon>Microthyriales</taxon>
        <taxon>Microthyriaceae</taxon>
        <taxon>Microthyrium</taxon>
    </lineage>
</organism>
<keyword evidence="4 6" id="KW-1133">Transmembrane helix</keyword>
<keyword evidence="8" id="KW-1185">Reference proteome</keyword>
<evidence type="ECO:0000256" key="2">
    <source>
        <dbReference type="ARBA" id="ARBA00009765"/>
    </source>
</evidence>